<proteinExistence type="predicted"/>
<evidence type="ECO:0000313" key="1">
    <source>
        <dbReference type="EMBL" id="EKE26497.1"/>
    </source>
</evidence>
<protein>
    <submittedName>
        <fullName evidence="1">Uncharacterized protein</fullName>
    </submittedName>
</protein>
<reference evidence="1" key="1">
    <citation type="journal article" date="2012" name="Science">
        <title>Fermentation, hydrogen, and sulfur metabolism in multiple uncultivated bacterial phyla.</title>
        <authorList>
            <person name="Wrighton K.C."/>
            <person name="Thomas B.C."/>
            <person name="Sharon I."/>
            <person name="Miller C.S."/>
            <person name="Castelle C.J."/>
            <person name="VerBerkmoes N.C."/>
            <person name="Wilkins M.J."/>
            <person name="Hettich R.L."/>
            <person name="Lipton M.S."/>
            <person name="Williams K.H."/>
            <person name="Long P.E."/>
            <person name="Banfield J.F."/>
        </authorList>
    </citation>
    <scope>NUCLEOTIDE SEQUENCE [LARGE SCALE GENOMIC DNA]</scope>
</reference>
<comment type="caution">
    <text evidence="1">The sequence shown here is derived from an EMBL/GenBank/DDBJ whole genome shotgun (WGS) entry which is preliminary data.</text>
</comment>
<dbReference type="AlphaFoldDB" id="K2FXA0"/>
<gene>
    <name evidence="1" type="ORF">ACD_4C00262G0003</name>
</gene>
<dbReference type="EMBL" id="AMFJ01000778">
    <property type="protein sequence ID" value="EKE26497.1"/>
    <property type="molecule type" value="Genomic_DNA"/>
</dbReference>
<name>K2FXA0_9BACT</name>
<organism evidence="1">
    <name type="scientific">uncultured bacterium</name>
    <name type="common">gcode 4</name>
    <dbReference type="NCBI Taxonomy" id="1234023"/>
    <lineage>
        <taxon>Bacteria</taxon>
        <taxon>environmental samples</taxon>
    </lineage>
</organism>
<sequence length="1204" mass="144717">MAETKTNTSFEWLQKSLEDSISNIDSRWNLNNEIDLLDFKDSKSEEQKKLSEKATQELVKNLKELADFIRTKRKSKEIVPQSTLDYISNKVSQFDKIKKNYNEGKILTVENSKDNLWILTNNLEKVFKASEEVESSLKDLKVQIDKKNNENRLDDTALFLWIEKGDMDEINIASAISALVSWKLTWTTYEDWEKAWYVSNGTFWFTELNQLNDLNKIYKQDKAKFNELNNYLKSGWDLKEVLKSHGITLRNDKKVNLDNKWALDLSWEDKWLSNFIAFLSDIDWDWVSKAQNKEKSDLISSVYKFFGWVPGSEQSEVIWESMIRNKLSENCKDFDALKKLSKKLWVEFPDLSKAETKDLVKFRKSFWNSLKENLKVQWRNWKSAWLDSFLKWKEKEFSKNVAKFELEVEKELEKKDKDISKKLSEIENKLWIKISKEDLKKNIAEEVKWWQFSVFWWVIDAEKWTKTGPVIDKIINGLNAQSYKWILGFTISKEMFSDWNWWTINVWVANFIPFVSMHKAVTIYDRNALMKIDELKSNIAISPFVSLSPLTIWAWVDLWPSTIDSIKKQTSKFKEKVLNRIVLVNWEMKFNNIDDKEWLTPEEAKELIEFNTKIKNFYDSRKSENPEENKVLLENIKTWCLSHYVDNLYAWNKGYHFGWLMLWAIFSWDWVPFKFAWLNIESVGTKIKDWDARKTTVLNQIELKTNFEAKTLKELWFEKITLKKWDKEFSVYKYTEKLEIYASKDIQIEEIEGVKYISWDIQRIERIKIWDNTKEIKKISINWALEKSENPPITLSLVENKIQSKETPQDINIVTEKFELDIKSDVSERMKGVTSIEIRKKYTWFRKLQDLYLKWALSWTGDFNEAWEQLKNIRVDRKWKTKFLFRNMEAWSTQEKMQILWEIVWKTAWDWRIRLFKEIKEDKKMFKEFKSKTWYRWTQEQLSLKDVKVAYSSNAINKAYDRNLLSMLKLNKDEQVVVKEQLKKARESFDHNNHIDERKTKETHEMENVMAFVNFAQMAQDKKWVQHKKFQWIAPIAWKVDVIKWEWTEIENKYLREKFVDMIPEFVLKSYLKDINSKSPEHKLKDINDVKEILKWKTVNGVSWSFKLLYSRWWECLNDAYLISGAKFVIPGKPELIPVTPSFWDSMTTVLWVQENEKDVITVGGGVFNWKANEWQWNTNLVWNGSTWNWSGWAWSWNSTWWWR</sequence>
<accession>K2FXA0</accession>